<feature type="transmembrane region" description="Helical" evidence="6">
    <location>
        <begin position="486"/>
        <end position="503"/>
    </location>
</feature>
<evidence type="ECO:0000256" key="2">
    <source>
        <dbReference type="ARBA" id="ARBA00022475"/>
    </source>
</evidence>
<feature type="domain" description="Metallo-beta-lactamase" evidence="7">
    <location>
        <begin position="558"/>
        <end position="772"/>
    </location>
</feature>
<dbReference type="InterPro" id="IPR004797">
    <property type="entry name" value="Competence_ComEC/Rec2"/>
</dbReference>
<evidence type="ECO:0000313" key="8">
    <source>
        <dbReference type="EMBL" id="KUK37194.1"/>
    </source>
</evidence>
<dbReference type="Pfam" id="PF00753">
    <property type="entry name" value="Lactamase_B"/>
    <property type="match status" value="1"/>
</dbReference>
<dbReference type="GO" id="GO:0030420">
    <property type="term" value="P:establishment of competence for transformation"/>
    <property type="evidence" value="ECO:0007669"/>
    <property type="project" value="InterPro"/>
</dbReference>
<protein>
    <submittedName>
        <fullName evidence="8">ComE operon protein 3</fullName>
    </submittedName>
</protein>
<comment type="caution">
    <text evidence="8">The sequence shown here is derived from an EMBL/GenBank/DDBJ whole genome shotgun (WGS) entry which is preliminary data.</text>
</comment>
<dbReference type="SMART" id="SM00849">
    <property type="entry name" value="Lactamase_B"/>
    <property type="match status" value="1"/>
</dbReference>
<dbReference type="Proteomes" id="UP000053326">
    <property type="component" value="Unassembled WGS sequence"/>
</dbReference>
<feature type="transmembrane region" description="Helical" evidence="6">
    <location>
        <begin position="339"/>
        <end position="358"/>
    </location>
</feature>
<evidence type="ECO:0000256" key="6">
    <source>
        <dbReference type="SAM" id="Phobius"/>
    </source>
</evidence>
<proteinExistence type="predicted"/>
<evidence type="ECO:0000313" key="9">
    <source>
        <dbReference type="Proteomes" id="UP000053326"/>
    </source>
</evidence>
<feature type="transmembrane region" description="Helical" evidence="6">
    <location>
        <begin position="392"/>
        <end position="411"/>
    </location>
</feature>
<dbReference type="InterPro" id="IPR052159">
    <property type="entry name" value="Competence_DNA_uptake"/>
</dbReference>
<feature type="transmembrane region" description="Helical" evidence="6">
    <location>
        <begin position="290"/>
        <end position="309"/>
    </location>
</feature>
<dbReference type="PATRIC" id="fig|85874.4.peg.897"/>
<dbReference type="CDD" id="cd07731">
    <property type="entry name" value="ComA-like_MBL-fold"/>
    <property type="match status" value="1"/>
</dbReference>
<dbReference type="NCBIfam" id="TIGR00361">
    <property type="entry name" value="ComEC_Rec2"/>
    <property type="match status" value="1"/>
</dbReference>
<keyword evidence="2" id="KW-1003">Cell membrane</keyword>
<evidence type="ECO:0000256" key="3">
    <source>
        <dbReference type="ARBA" id="ARBA00022692"/>
    </source>
</evidence>
<dbReference type="PANTHER" id="PTHR30619">
    <property type="entry name" value="DNA INTERNALIZATION/COMPETENCE PROTEIN COMEC/REC2"/>
    <property type="match status" value="1"/>
</dbReference>
<reference evidence="9" key="1">
    <citation type="journal article" date="2015" name="MBio">
        <title>Genome-Resolved Metagenomic Analysis Reveals Roles for Candidate Phyla and Other Microbial Community Members in Biogeochemical Transformations in Oil Reservoirs.</title>
        <authorList>
            <person name="Hu P."/>
            <person name="Tom L."/>
            <person name="Singh A."/>
            <person name="Thomas B.C."/>
            <person name="Baker B.J."/>
            <person name="Piceno Y.M."/>
            <person name="Andersen G.L."/>
            <person name="Banfield J.F."/>
        </authorList>
    </citation>
    <scope>NUCLEOTIDE SEQUENCE [LARGE SCALE GENOMIC DNA]</scope>
</reference>
<evidence type="ECO:0000259" key="7">
    <source>
        <dbReference type="SMART" id="SM00849"/>
    </source>
</evidence>
<dbReference type="EMBL" id="LGFO01000005">
    <property type="protein sequence ID" value="KUK37194.1"/>
    <property type="molecule type" value="Genomic_DNA"/>
</dbReference>
<feature type="transmembrane region" description="Helical" evidence="6">
    <location>
        <begin position="523"/>
        <end position="543"/>
    </location>
</feature>
<comment type="subcellular location">
    <subcellularLocation>
        <location evidence="1">Cell membrane</location>
        <topology evidence="1">Multi-pass membrane protein</topology>
    </subcellularLocation>
</comment>
<feature type="transmembrane region" description="Helical" evidence="6">
    <location>
        <begin position="28"/>
        <end position="46"/>
    </location>
</feature>
<dbReference type="NCBIfam" id="TIGR00360">
    <property type="entry name" value="ComEC_N-term"/>
    <property type="match status" value="1"/>
</dbReference>
<dbReference type="Pfam" id="PF13567">
    <property type="entry name" value="DUF4131"/>
    <property type="match status" value="1"/>
</dbReference>
<feature type="transmembrane region" description="Helical" evidence="6">
    <location>
        <begin position="453"/>
        <end position="474"/>
    </location>
</feature>
<dbReference type="AlphaFoldDB" id="A0A124FKG8"/>
<sequence>MSPVVVVACAFAVGVVLGEFYYNTSTPPTALAAALVFLVGGVWSYLKGKRGSYYFLPLFFMAMGCSWAGMGKVPFPPSLEPFVDHYVRVEGVVAAAPAFYPNRMVLVLDDPVVVLGAEEWRGPGKIQVVFYSEKGDFSPEEAAQSFSAEGAGILPGDRVRAEGTLRLPSTAQDEGEFDYRAYLARRGILAELRALYLPQVLPQREKGLCYLLKRGPALARLRLADGIREALPRDQSLFLEGILFGSREGITADDREIYQRTGVMHLFSVSGLHVGFIFAFLLALSGMLRLGRGASFLLVASGVWGYAAVIDFAPPVTRAAVMATVGLGAHYCRQRKDHTASLALAALAVLLADPAALFEPGFQLSFAATWGILYLAAPLGDKLPFPPLLREMVTVPVAAQLATLPLTALYFQQVAVLGLLANVLVVPLAGLALFLGIAGAVLALAAPAAGSPFLVSAGALSYPIKWLVGLAAGIPGAAFAVPHSPWWVVAVWFLLLVLFGWSLQHGFTVSFPHFRFRSFPSRWTLPSFCGLVLCLLFMCWVPGCRSQQLEVTFLDVGQGDAVLVRTPGGRSMLIDAGGSPTYGSSTFDPGREIVVPALWRAGIRRLDLVVNSHPHEDHLGGIPAVLRNVQVGGFVVPPLEHPTPLTLEVQRLLREKGIPVYQIRAGAQIRLDPALRIAVLGPPERLYRGTRSDLNNNSLVLHLVYGEVSFLLTGDLEQEGMAGLAAAAKEGCLQGGLAATVLKAPHHGSPYSTCPEFADAVRPQVVVISVGRNSFGHPAPSTIRFWEERGARVLRTDEAGTITFRTDGKRLEIRGLEQ</sequence>
<evidence type="ECO:0000256" key="4">
    <source>
        <dbReference type="ARBA" id="ARBA00022989"/>
    </source>
</evidence>
<dbReference type="Gene3D" id="3.60.15.10">
    <property type="entry name" value="Ribonuclease Z/Hydroxyacylglutathione hydrolase-like"/>
    <property type="match status" value="1"/>
</dbReference>
<name>A0A124FKG8_9THEO</name>
<keyword evidence="5 6" id="KW-0472">Membrane</keyword>
<keyword evidence="4 6" id="KW-1133">Transmembrane helix</keyword>
<accession>A0A124FKG8</accession>
<dbReference type="InterPro" id="IPR036866">
    <property type="entry name" value="RibonucZ/Hydroxyglut_hydro"/>
</dbReference>
<dbReference type="InterPro" id="IPR004477">
    <property type="entry name" value="ComEC_N"/>
</dbReference>
<evidence type="ECO:0000256" key="5">
    <source>
        <dbReference type="ARBA" id="ARBA00023136"/>
    </source>
</evidence>
<dbReference type="InterPro" id="IPR035681">
    <property type="entry name" value="ComA-like_MBL"/>
</dbReference>
<feature type="transmembrane region" description="Helical" evidence="6">
    <location>
        <begin position="263"/>
        <end position="283"/>
    </location>
</feature>
<feature type="transmembrane region" description="Helical" evidence="6">
    <location>
        <begin position="423"/>
        <end position="446"/>
    </location>
</feature>
<dbReference type="SUPFAM" id="SSF56281">
    <property type="entry name" value="Metallo-hydrolase/oxidoreductase"/>
    <property type="match status" value="1"/>
</dbReference>
<keyword evidence="3 6" id="KW-0812">Transmembrane</keyword>
<dbReference type="InterPro" id="IPR025405">
    <property type="entry name" value="DUF4131"/>
</dbReference>
<dbReference type="Pfam" id="PF03772">
    <property type="entry name" value="Competence"/>
    <property type="match status" value="1"/>
</dbReference>
<dbReference type="PANTHER" id="PTHR30619:SF1">
    <property type="entry name" value="RECOMBINATION PROTEIN 2"/>
    <property type="match status" value="1"/>
</dbReference>
<dbReference type="GO" id="GO:0005886">
    <property type="term" value="C:plasma membrane"/>
    <property type="evidence" value="ECO:0007669"/>
    <property type="project" value="UniProtKB-SubCell"/>
</dbReference>
<dbReference type="InterPro" id="IPR001279">
    <property type="entry name" value="Metallo-B-lactamas"/>
</dbReference>
<evidence type="ECO:0000256" key="1">
    <source>
        <dbReference type="ARBA" id="ARBA00004651"/>
    </source>
</evidence>
<organism evidence="8 9">
    <name type="scientific">Thermacetogenium phaeum</name>
    <dbReference type="NCBI Taxonomy" id="85874"/>
    <lineage>
        <taxon>Bacteria</taxon>
        <taxon>Bacillati</taxon>
        <taxon>Bacillota</taxon>
        <taxon>Clostridia</taxon>
        <taxon>Thermoanaerobacterales</taxon>
        <taxon>Thermoanaerobacteraceae</taxon>
        <taxon>Thermacetogenium</taxon>
    </lineage>
</organism>
<gene>
    <name evidence="8" type="ORF">XD66_0091</name>
</gene>